<feature type="compositionally biased region" description="Polar residues" evidence="1">
    <location>
        <begin position="30"/>
        <end position="43"/>
    </location>
</feature>
<feature type="region of interest" description="Disordered" evidence="1">
    <location>
        <begin position="1"/>
        <end position="46"/>
    </location>
</feature>
<organism evidence="2 3">
    <name type="scientific">Porcisia hertigi</name>
    <dbReference type="NCBI Taxonomy" id="2761500"/>
    <lineage>
        <taxon>Eukaryota</taxon>
        <taxon>Discoba</taxon>
        <taxon>Euglenozoa</taxon>
        <taxon>Kinetoplastea</taxon>
        <taxon>Metakinetoplastina</taxon>
        <taxon>Trypanosomatida</taxon>
        <taxon>Trypanosomatidae</taxon>
        <taxon>Leishmaniinae</taxon>
        <taxon>Porcisia</taxon>
    </lineage>
</organism>
<sequence length="256" mass="26435">MGPRKTNAFASGKDDGPAAGKVRKVGANGVPSSTATGNTNQKQGADITATRANISYTNEERSFLESQLTLFTSAGGGSCGTDFASMTKEQWMAGLSTLVSATEKLLQVAAEEYTKTCREHTAAVATANGALQSGFSSGVDGCGGGRHGTTPSSSDANGPAADGIALGEAAGSLDPRSSPAAGTPAQFAEENAYIIAQAQQLQWFPFTYQRWVELLLDPCKHHTAGSTGRLRGDAIQASLRRCILVTYPAVEGGDLI</sequence>
<dbReference type="KEGG" id="phet:94290689"/>
<keyword evidence="3" id="KW-1185">Reference proteome</keyword>
<dbReference type="RefSeq" id="XP_067756633.1">
    <property type="nucleotide sequence ID" value="XM_067900612.1"/>
</dbReference>
<proteinExistence type="predicted"/>
<dbReference type="AlphaFoldDB" id="A0A836I1G0"/>
<evidence type="ECO:0000256" key="1">
    <source>
        <dbReference type="SAM" id="MobiDB-lite"/>
    </source>
</evidence>
<dbReference type="GeneID" id="94290689"/>
<comment type="caution">
    <text evidence="2">The sequence shown here is derived from an EMBL/GenBank/DDBJ whole genome shotgun (WGS) entry which is preliminary data.</text>
</comment>
<dbReference type="OrthoDB" id="272692at2759"/>
<gene>
    <name evidence="2" type="ORF">JKF63_04631</name>
</gene>
<accession>A0A836I1G0</accession>
<dbReference type="Proteomes" id="UP000674318">
    <property type="component" value="Unassembled WGS sequence"/>
</dbReference>
<reference evidence="2 3" key="1">
    <citation type="submission" date="2021-02" db="EMBL/GenBank/DDBJ databases">
        <title>Porcisia hertigi Genome sequencing and assembly.</title>
        <authorList>
            <person name="Almutairi H."/>
            <person name="Gatherer D."/>
        </authorList>
    </citation>
    <scope>NUCLEOTIDE SEQUENCE [LARGE SCALE GENOMIC DNA]</scope>
    <source>
        <strain evidence="2 3">C119</strain>
    </source>
</reference>
<feature type="region of interest" description="Disordered" evidence="1">
    <location>
        <begin position="142"/>
        <end position="161"/>
    </location>
</feature>
<dbReference type="EMBL" id="JAFJZO010000025">
    <property type="protein sequence ID" value="KAG5502861.1"/>
    <property type="molecule type" value="Genomic_DNA"/>
</dbReference>
<evidence type="ECO:0000313" key="3">
    <source>
        <dbReference type="Proteomes" id="UP000674318"/>
    </source>
</evidence>
<name>A0A836I1G0_9TRYP</name>
<evidence type="ECO:0000313" key="2">
    <source>
        <dbReference type="EMBL" id="KAG5502861.1"/>
    </source>
</evidence>
<protein>
    <submittedName>
        <fullName evidence="2">Uncharacterized protein</fullName>
    </submittedName>
</protein>